<reference evidence="1" key="1">
    <citation type="journal article" date="2020" name="mSystems">
        <title>Genome- and Community-Level Interaction Insights into Carbon Utilization and Element Cycling Functions of Hydrothermarchaeota in Hydrothermal Sediment.</title>
        <authorList>
            <person name="Zhou Z."/>
            <person name="Liu Y."/>
            <person name="Xu W."/>
            <person name="Pan J."/>
            <person name="Luo Z.H."/>
            <person name="Li M."/>
        </authorList>
    </citation>
    <scope>NUCLEOTIDE SEQUENCE [LARGE SCALE GENOMIC DNA]</scope>
    <source>
        <strain evidence="1">SpSt-1074</strain>
    </source>
</reference>
<dbReference type="EMBL" id="DRXH01000094">
    <property type="protein sequence ID" value="HHM44221.1"/>
    <property type="molecule type" value="Genomic_DNA"/>
</dbReference>
<organism evidence="1">
    <name type="scientific">Caldiarchaeum subterraneum</name>
    <dbReference type="NCBI Taxonomy" id="311458"/>
    <lineage>
        <taxon>Archaea</taxon>
        <taxon>Nitrososphaerota</taxon>
        <taxon>Candidatus Caldarchaeales</taxon>
        <taxon>Candidatus Caldarchaeaceae</taxon>
        <taxon>Candidatus Caldarchaeum</taxon>
    </lineage>
</organism>
<protein>
    <recommendedName>
        <fullName evidence="2">DUF5666 domain-containing protein</fullName>
    </recommendedName>
</protein>
<accession>A0A7J3VSP4</accession>
<gene>
    <name evidence="1" type="ORF">ENM31_02845</name>
</gene>
<name>A0A7J3VSP4_CALS0</name>
<dbReference type="AlphaFoldDB" id="A0A7J3VSP4"/>
<proteinExistence type="predicted"/>
<comment type="caution">
    <text evidence="1">The sequence shown here is derived from an EMBL/GenBank/DDBJ whole genome shotgun (WGS) entry which is preliminary data.</text>
</comment>
<evidence type="ECO:0000313" key="1">
    <source>
        <dbReference type="EMBL" id="HHM44221.1"/>
    </source>
</evidence>
<evidence type="ECO:0008006" key="2">
    <source>
        <dbReference type="Google" id="ProtNLM"/>
    </source>
</evidence>
<sequence length="154" mass="16001">MKRLVAATAVLAAVAALVAGFSAVNALNPSPVHGLGRGRGGPWMGNATTTESVVEGVIVNADHGLIVVSSGGQELRLSAPRLWSVRGETKTWFRLFADDDVNIGDNVRLIVVTISHTSPRGATITIQVVKTITDLSTGVEASAVQRQPPAAPQT</sequence>